<organism evidence="6 7">
    <name type="scientific">Actinoalloteichus fjordicus</name>
    <dbReference type="NCBI Taxonomy" id="1612552"/>
    <lineage>
        <taxon>Bacteria</taxon>
        <taxon>Bacillati</taxon>
        <taxon>Actinomycetota</taxon>
        <taxon>Actinomycetes</taxon>
        <taxon>Pseudonocardiales</taxon>
        <taxon>Pseudonocardiaceae</taxon>
        <taxon>Actinoalloteichus</taxon>
    </lineage>
</organism>
<dbReference type="Pfam" id="PF02801">
    <property type="entry name" value="Ketoacyl-synt_C"/>
    <property type="match status" value="1"/>
</dbReference>
<dbReference type="SUPFAM" id="SSF53901">
    <property type="entry name" value="Thiolase-like"/>
    <property type="match status" value="1"/>
</dbReference>
<dbReference type="InterPro" id="IPR057326">
    <property type="entry name" value="KR_dom"/>
</dbReference>
<reference evidence="7" key="1">
    <citation type="submission" date="2016-06" db="EMBL/GenBank/DDBJ databases">
        <title>Complete genome sequence of Actinoalloteichus fjordicus DSM 46855 (=ADI127-17), type strain of the new species Actinoalloteichus fjordicus.</title>
        <authorList>
            <person name="Ruckert C."/>
            <person name="Nouioui I."/>
            <person name="Willmese J."/>
            <person name="van Wezel G."/>
            <person name="Klenk H.-P."/>
            <person name="Kalinowski J."/>
            <person name="Zotchev S.B."/>
        </authorList>
    </citation>
    <scope>NUCLEOTIDE SEQUENCE [LARGE SCALE GENOMIC DNA]</scope>
    <source>
        <strain evidence="7">ADI127-7</strain>
    </source>
</reference>
<dbReference type="InterPro" id="IPR052568">
    <property type="entry name" value="PKS-FAS_Synthase"/>
</dbReference>
<dbReference type="InterPro" id="IPR016036">
    <property type="entry name" value="Malonyl_transacylase_ACP-bd"/>
</dbReference>
<evidence type="ECO:0000256" key="2">
    <source>
        <dbReference type="ARBA" id="ARBA00022553"/>
    </source>
</evidence>
<dbReference type="CDD" id="cd00833">
    <property type="entry name" value="PKS"/>
    <property type="match status" value="1"/>
</dbReference>
<dbReference type="InterPro" id="IPR036736">
    <property type="entry name" value="ACP-like_sf"/>
</dbReference>
<dbReference type="EMBL" id="CP016076">
    <property type="protein sequence ID" value="APU16392.1"/>
    <property type="molecule type" value="Genomic_DNA"/>
</dbReference>
<evidence type="ECO:0000313" key="6">
    <source>
        <dbReference type="EMBL" id="APU16392.1"/>
    </source>
</evidence>
<dbReference type="Gene3D" id="1.10.1200.10">
    <property type="entry name" value="ACP-like"/>
    <property type="match status" value="1"/>
</dbReference>
<dbReference type="Pfam" id="PF03060">
    <property type="entry name" value="NMO"/>
    <property type="match status" value="1"/>
</dbReference>
<dbReference type="PROSITE" id="PS00606">
    <property type="entry name" value="KS3_1"/>
    <property type="match status" value="1"/>
</dbReference>
<dbReference type="InterPro" id="IPR014043">
    <property type="entry name" value="Acyl_transferase_dom"/>
</dbReference>
<dbReference type="Pfam" id="PF08659">
    <property type="entry name" value="KR"/>
    <property type="match status" value="1"/>
</dbReference>
<dbReference type="SMART" id="SM00825">
    <property type="entry name" value="PKS_KS"/>
    <property type="match status" value="1"/>
</dbReference>
<keyword evidence="1" id="KW-0596">Phosphopantetheine</keyword>
<dbReference type="PROSITE" id="PS52004">
    <property type="entry name" value="KS3_2"/>
    <property type="match status" value="1"/>
</dbReference>
<dbReference type="InterPro" id="IPR036291">
    <property type="entry name" value="NAD(P)-bd_dom_sf"/>
</dbReference>
<dbReference type="InterPro" id="IPR016039">
    <property type="entry name" value="Thiolase-like"/>
</dbReference>
<dbReference type="Gene3D" id="3.30.70.250">
    <property type="entry name" value="Malonyl-CoA ACP transacylase, ACP-binding"/>
    <property type="match status" value="1"/>
</dbReference>
<dbReference type="GO" id="GO:0006633">
    <property type="term" value="P:fatty acid biosynthetic process"/>
    <property type="evidence" value="ECO:0007669"/>
    <property type="project" value="InterPro"/>
</dbReference>
<sequence length="2503" mass="257561">MPPGAEPLLARVSRREVQNRRTAGVRTVLDDAAIIGVTPLGAPSARLVSAVSRAGGVGVLDLGAGVGRARTALAKARDWAAGPWGVRVSSETVLDAEMLVGVDLVIADLPALDRLPACGAVPRLLVEVTDIAEARRAAWAGANGLVLRGNESGGRVGELSSLILLQRLLAEPDLRLPLWICGGIGPRTAAAALTAGAAGVVLDVQLALLAEAETSASVAARLRRLDGSESVYRAGHRFLPASLAPPGAGRNAAVEPTRPVEAPPVDSASAVDDPAAVDLPAACSAPGPLRESEASSSAAPRLASPPPDSLPIGQDGGLASVFAERYGDVGTAVRAVLAATMEAAVEPPPARVSYEDGAFGTRLPIAQGPMTRVSDQAGFAGAVAANGALPFVALALADRERSRALLEQTRDALGDRPWGVGVLGFVPDEVRTAQFDVIREIRPTHAIIAGGRPSQAAALEEAGVRAFVHVPSPTLLTQYLGRGLRRFVFEGAECGGHIGPRNSFPLWEAQVGVLLDQLRAGVAQAADIAVLFAGGVHDDRSAAMVAALAAPLTSLGVEVGVLMGTAYLCTEEAVTHGAVTPVFQQQVLVAEGTELLESAPGHVTRALATPFAEEFGAVRSRLVAEGVPERQIWAELEGLNVGRLRIAAKSVRRTAEGLTRVDADEQLRDGLFMAGQAAVLRSEPTTMADLHEAVTSGAEEFRRERAACLSAGAEPSETETARPLDIAVVGMGCVFPDAPDLDRFWVNLLEGRDSVVEVPDDRWDPALFHRSDAVVGDGRSVSKWGGFLPPVPFDAIRHGIPPAALASIDPAQLLALTVAEAALVDAFGDRDFDRGRTSVVFGVQAGGDLGSALAMRSLLPAYLADVPAELDAALPRLTGDSFPGGLANIVSGRIANRLNLGGMNYTVDAACASSLAALDVACKELVEGTSNVVLCGGVDVHNGISDYLMFSSVGALSPTGRCRSFDSTADGIVLGEGAACVALKRLADARRDGDRVYAVIKGVGSASDGRALGLTAPRAEGQQRALRRAYTQAGMSPAEVGMIEAHGTGTVAGDAAELTSLTAVFGAAGARVGGTALGSVKSQIGHTKCAAGLAGLVKTALALHTGVLPPTLHVRSPNVAYDPETSPFTLSGRARPWPVPAAERAGAVSASGFGGINFHAVLRADPLGPPPASGRAEWPAELFLFRAADEAGLQRVLTRLREHLEVNDRAGRPWSLRDLAATAAAWQDEHDRPVGLALVASDLDELAELVGRASAGEDDPASGLFRATELGRTGPPPEVALLFPGQGSQRPGMLAALLIAFPELHRHLRGVPDGACVVYPPAPLTEAVEQAQRAAVTDTTVAQQALGGTGLLVAELLQRVDVVPTMVAGHSYGELVALCVAGVLSPDDLVTVTRQRAEAVSDAARDVEGAMAAVSAGPAETASVLEAAALAGQVVVANHNAPAQTVVSGPASAIGEAVVALRGAGLGARRIPVACAFHSPLMDPASRAFGAALADRRFGRAELPVWSNRTADRYPADPARVGAELAAQLAAPVRFADQIEAMYEAGARVFVEAGPGTVLTRLTAAVLGDRPHLAASGADSRPGLGGFLVLLARLAVAGVPVRAAGLTAGRGARVITPAAAVRGARAGDRAVAANLRTLIGPGAGTTSDVPPQRPGWAVDGRSVRTIEGAHLPDGLRPARRIQEDVITIQRDPAPRGDAERLVTDFLRSSREMLAAQRDVLMTYLGAGSAAGPAAPPSVTWAPPVIVAAPVGSASVAAAPAAVGTAEAGPAAVVSAVGQAQVAPSAPLTAVVPAAAVPATEPVVPPASVDVHALVLTVISERTGYPVDLIDPDLDLEADFSIDSIKRTEIAGELIARLGLDVDALPEEDVDELAKARTTVAIAAWLTRRRDGEAGSVSPEPAGTEPAITGGSASREPSTGAAPEGADLATSRRTGFDPAAFDPAGSGDSSPAGYIAITDPQRRSMVAASPTAPDTLEDRTPLVGHPADGVSTSDDRSAARPIETTPSGREPVRHVWGAVELASLTEVDPQALAGARFAVFGAPGAVRTELHGLLERHGCSVFLGTAGGRMPDGEPPADGVIRLDAVDIGDPVLPDLFGPVKAALARPPKWFALLSHADDDDRTATVNAAGLRGLMRTVDREYPETVVRLIEFASAADPAQIAASVLTELLGERRTDPPVIRLDGSTRRAQLPIRADLGLVATTGAGPGADARREARLLGLDDDAVLLVVGGGRGITARSATALAAGGAKVHLAGRTALSTTPESAATAGVTDLPGLRAALASSGTVGSPAEVDAAARAVLARREVDATLTELRRSSADVSYHQLDVLDPESVHQLVKELYTRHGRIDGVVFGAGTIEDRLLAHTDGAAFRRVYDTKVSGASTLLSSLATLPRSPRFVVLFGSISAVLGNRGQAAYAAGNDALEALGNAYAVRTGARTITVHWGPWVPDGVHRGMVSDELGREFARQGLDMIDPDAGVDALTRELLWGDPTARSVLYAPQGWVNP</sequence>
<dbReference type="SUPFAM" id="SSF55048">
    <property type="entry name" value="Probable ACP-binding domain of malonyl-CoA ACP transacylase"/>
    <property type="match status" value="1"/>
</dbReference>
<dbReference type="SUPFAM" id="SSF52151">
    <property type="entry name" value="FabD/lysophospholipase-like"/>
    <property type="match status" value="1"/>
</dbReference>
<dbReference type="GO" id="GO:0004315">
    <property type="term" value="F:3-oxoacyl-[acyl-carrier-protein] synthase activity"/>
    <property type="evidence" value="ECO:0007669"/>
    <property type="project" value="InterPro"/>
</dbReference>
<protein>
    <submittedName>
        <fullName evidence="6">Polyketide synthase family protein</fullName>
    </submittedName>
</protein>
<keyword evidence="3" id="KW-0808">Transferase</keyword>
<dbReference type="Gene3D" id="3.40.47.10">
    <property type="match status" value="1"/>
</dbReference>
<dbReference type="Pfam" id="PF00109">
    <property type="entry name" value="ketoacyl-synt"/>
    <property type="match status" value="1"/>
</dbReference>
<dbReference type="InterPro" id="IPR016035">
    <property type="entry name" value="Acyl_Trfase/lysoPLipase"/>
</dbReference>
<evidence type="ECO:0000256" key="4">
    <source>
        <dbReference type="SAM" id="MobiDB-lite"/>
    </source>
</evidence>
<dbReference type="Pfam" id="PF00698">
    <property type="entry name" value="Acyl_transf_1"/>
    <property type="match status" value="1"/>
</dbReference>
<keyword evidence="2" id="KW-0597">Phosphoprotein</keyword>
<evidence type="ECO:0000313" key="7">
    <source>
        <dbReference type="Proteomes" id="UP000185511"/>
    </source>
</evidence>
<dbReference type="KEGG" id="acad:UA74_21850"/>
<gene>
    <name evidence="6" type="ORF">UA74_21850</name>
</gene>
<dbReference type="SMART" id="SM00822">
    <property type="entry name" value="PKS_KR"/>
    <property type="match status" value="1"/>
</dbReference>
<evidence type="ECO:0000256" key="1">
    <source>
        <dbReference type="ARBA" id="ARBA00022450"/>
    </source>
</evidence>
<keyword evidence="7" id="KW-1185">Reference proteome</keyword>
<evidence type="ECO:0000256" key="3">
    <source>
        <dbReference type="ARBA" id="ARBA00022679"/>
    </source>
</evidence>
<dbReference type="PANTHER" id="PTHR43074:SF1">
    <property type="entry name" value="BETA-KETOACYL SYNTHASE FAMILY PROTEIN-RELATED"/>
    <property type="match status" value="1"/>
</dbReference>
<dbReference type="Gene3D" id="3.40.50.720">
    <property type="entry name" value="NAD(P)-binding Rossmann-like Domain"/>
    <property type="match status" value="1"/>
</dbReference>
<dbReference type="InterPro" id="IPR014031">
    <property type="entry name" value="Ketoacyl_synth_C"/>
</dbReference>
<feature type="domain" description="Ketosynthase family 3 (KS3)" evidence="5">
    <location>
        <begin position="723"/>
        <end position="1164"/>
    </location>
</feature>
<dbReference type="InterPro" id="IPR001227">
    <property type="entry name" value="Ac_transferase_dom_sf"/>
</dbReference>
<evidence type="ECO:0000259" key="5">
    <source>
        <dbReference type="PROSITE" id="PS52004"/>
    </source>
</evidence>
<feature type="region of interest" description="Disordered" evidence="4">
    <location>
        <begin position="1889"/>
        <end position="2008"/>
    </location>
</feature>
<dbReference type="SUPFAM" id="SSF47336">
    <property type="entry name" value="ACP-like"/>
    <property type="match status" value="1"/>
</dbReference>
<dbReference type="InterPro" id="IPR013785">
    <property type="entry name" value="Aldolase_TIM"/>
</dbReference>
<dbReference type="SMART" id="SM00827">
    <property type="entry name" value="PKS_AT"/>
    <property type="match status" value="1"/>
</dbReference>
<name>A0AAC9LEY5_9PSEU</name>
<dbReference type="InterPro" id="IPR013968">
    <property type="entry name" value="PKS_KR"/>
</dbReference>
<accession>A0AAC9LEY5</accession>
<dbReference type="InterPro" id="IPR018201">
    <property type="entry name" value="Ketoacyl_synth_AS"/>
</dbReference>
<dbReference type="PANTHER" id="PTHR43074">
    <property type="entry name" value="OMEGA-3 POLYUNSATURATED FATTY ACID SYNTHASE PFAB-RELATED"/>
    <property type="match status" value="1"/>
</dbReference>
<dbReference type="SUPFAM" id="SSF51412">
    <property type="entry name" value="Inosine monophosphate dehydrogenase (IMPDH)"/>
    <property type="match status" value="2"/>
</dbReference>
<feature type="compositionally biased region" description="Low complexity" evidence="4">
    <location>
        <begin position="263"/>
        <end position="282"/>
    </location>
</feature>
<dbReference type="InterPro" id="IPR014030">
    <property type="entry name" value="Ketoacyl_synth_N"/>
</dbReference>
<proteinExistence type="predicted"/>
<dbReference type="InterPro" id="IPR020841">
    <property type="entry name" value="PKS_Beta-ketoAc_synthase_dom"/>
</dbReference>
<dbReference type="SUPFAM" id="SSF51735">
    <property type="entry name" value="NAD(P)-binding Rossmann-fold domains"/>
    <property type="match status" value="2"/>
</dbReference>
<dbReference type="Gene3D" id="3.20.20.70">
    <property type="entry name" value="Aldolase class I"/>
    <property type="match status" value="2"/>
</dbReference>
<feature type="region of interest" description="Disordered" evidence="4">
    <location>
        <begin position="243"/>
        <end position="315"/>
    </location>
</feature>
<dbReference type="Gene3D" id="3.40.366.10">
    <property type="entry name" value="Malonyl-Coenzyme A Acyl Carrier Protein, domain 2"/>
    <property type="match status" value="1"/>
</dbReference>
<dbReference type="Proteomes" id="UP000185511">
    <property type="component" value="Chromosome"/>
</dbReference>